<sequence>MIAKCARYTVRSFTGPLYPAAGAGAGMSLWLEPGHLLKRDTALLGHSFMATIVSRRVSRGVRACVCAIEGTSRQHLYELFESFDFQVSGDHVVFDVSPGPRNHTEHYVLLALETLTLQFRAKGILSRCSVGAIDLACYVGCRSIEQPSRYTAFADLPHPFSCGCRFPVTAGDQEELSVGTPISSSTVTAVSGSDGEVIGRRSVWPSGPEKLNDGELRRYVRSWIFHTLVLKGAAQSPTHTRARAVIAQAPAGGGGLRRKLVFNEGGGREAQLMLDTQPTAGGRTLVDADRIKAARIGDPRWRRSDRARLPTADQAIHASDGSSQGSTCQRAVSFNLFFSL</sequence>
<protein>
    <submittedName>
        <fullName evidence="1">Uncharacterized protein</fullName>
    </submittedName>
</protein>
<dbReference type="AlphaFoldDB" id="A0A4C1V898"/>
<reference evidence="1 2" key="1">
    <citation type="journal article" date="2019" name="Commun. Biol.">
        <title>The bagworm genome reveals a unique fibroin gene that provides high tensile strength.</title>
        <authorList>
            <person name="Kono N."/>
            <person name="Nakamura H."/>
            <person name="Ohtoshi R."/>
            <person name="Tomita M."/>
            <person name="Numata K."/>
            <person name="Arakawa K."/>
        </authorList>
    </citation>
    <scope>NUCLEOTIDE SEQUENCE [LARGE SCALE GENOMIC DNA]</scope>
</reference>
<accession>A0A4C1V898</accession>
<organism evidence="1 2">
    <name type="scientific">Eumeta variegata</name>
    <name type="common">Bagworm moth</name>
    <name type="synonym">Eumeta japonica</name>
    <dbReference type="NCBI Taxonomy" id="151549"/>
    <lineage>
        <taxon>Eukaryota</taxon>
        <taxon>Metazoa</taxon>
        <taxon>Ecdysozoa</taxon>
        <taxon>Arthropoda</taxon>
        <taxon>Hexapoda</taxon>
        <taxon>Insecta</taxon>
        <taxon>Pterygota</taxon>
        <taxon>Neoptera</taxon>
        <taxon>Endopterygota</taxon>
        <taxon>Lepidoptera</taxon>
        <taxon>Glossata</taxon>
        <taxon>Ditrysia</taxon>
        <taxon>Tineoidea</taxon>
        <taxon>Psychidae</taxon>
        <taxon>Oiketicinae</taxon>
        <taxon>Eumeta</taxon>
    </lineage>
</organism>
<dbReference type="EMBL" id="BGZK01000298">
    <property type="protein sequence ID" value="GBP35053.1"/>
    <property type="molecule type" value="Genomic_DNA"/>
</dbReference>
<comment type="caution">
    <text evidence="1">The sequence shown here is derived from an EMBL/GenBank/DDBJ whole genome shotgun (WGS) entry which is preliminary data.</text>
</comment>
<name>A0A4C1V898_EUMVA</name>
<dbReference type="Proteomes" id="UP000299102">
    <property type="component" value="Unassembled WGS sequence"/>
</dbReference>
<proteinExistence type="predicted"/>
<gene>
    <name evidence="1" type="ORF">EVAR_75256_1</name>
</gene>
<keyword evidence="2" id="KW-1185">Reference proteome</keyword>
<evidence type="ECO:0000313" key="2">
    <source>
        <dbReference type="Proteomes" id="UP000299102"/>
    </source>
</evidence>
<evidence type="ECO:0000313" key="1">
    <source>
        <dbReference type="EMBL" id="GBP35053.1"/>
    </source>
</evidence>